<dbReference type="Gene3D" id="3.40.50.300">
    <property type="entry name" value="P-loop containing nucleotide triphosphate hydrolases"/>
    <property type="match status" value="1"/>
</dbReference>
<keyword evidence="10 12" id="KW-0472">Membrane</keyword>
<dbReference type="SUPFAM" id="SSF90123">
    <property type="entry name" value="ABC transporter transmembrane region"/>
    <property type="match status" value="1"/>
</dbReference>
<dbReference type="PROSITE" id="PS50893">
    <property type="entry name" value="ABC_TRANSPORTER_2"/>
    <property type="match status" value="1"/>
</dbReference>
<dbReference type="PROSITE" id="PS50929">
    <property type="entry name" value="ABC_TM1F"/>
    <property type="match status" value="1"/>
</dbReference>
<dbReference type="InterPro" id="IPR027417">
    <property type="entry name" value="P-loop_NTPase"/>
</dbReference>
<evidence type="ECO:0000259" key="13">
    <source>
        <dbReference type="PROSITE" id="PS50893"/>
    </source>
</evidence>
<keyword evidence="8" id="KW-0067">ATP-binding</keyword>
<dbReference type="GO" id="GO:0008234">
    <property type="term" value="F:cysteine-type peptidase activity"/>
    <property type="evidence" value="ECO:0007669"/>
    <property type="project" value="UniProtKB-KW"/>
</dbReference>
<dbReference type="Gene3D" id="3.90.70.10">
    <property type="entry name" value="Cysteine proteinases"/>
    <property type="match status" value="1"/>
</dbReference>
<dbReference type="NCBIfam" id="TIGR03796">
    <property type="entry name" value="NHLM_micro_ABC1"/>
    <property type="match status" value="1"/>
</dbReference>
<dbReference type="InterPro" id="IPR017871">
    <property type="entry name" value="ABC_transporter-like_CS"/>
</dbReference>
<evidence type="ECO:0000256" key="8">
    <source>
        <dbReference type="ARBA" id="ARBA00022840"/>
    </source>
</evidence>
<feature type="transmembrane region" description="Helical" evidence="12">
    <location>
        <begin position="263"/>
        <end position="284"/>
    </location>
</feature>
<dbReference type="EMBL" id="CP011112">
    <property type="protein sequence ID" value="AKU18696.1"/>
    <property type="molecule type" value="Genomic_DNA"/>
</dbReference>
<evidence type="ECO:0008006" key="18">
    <source>
        <dbReference type="Google" id="ProtNLM"/>
    </source>
</evidence>
<feature type="domain" description="ABC transmembrane type-1" evidence="14">
    <location>
        <begin position="155"/>
        <end position="435"/>
    </location>
</feature>
<dbReference type="PANTHER" id="PTHR43394:SF1">
    <property type="entry name" value="ATP-BINDING CASSETTE SUB-FAMILY B MEMBER 10, MITOCHONDRIAL"/>
    <property type="match status" value="1"/>
</dbReference>
<feature type="transmembrane region" description="Helical" evidence="12">
    <location>
        <begin position="369"/>
        <end position="393"/>
    </location>
</feature>
<comment type="similarity">
    <text evidence="11">Belongs to the ABC transporter superfamily. Lipid exporter (TC 3.A.1.106) family.</text>
</comment>
<dbReference type="CDD" id="cd18569">
    <property type="entry name" value="ABC_6TM_NHLM_bacteriocin"/>
    <property type="match status" value="1"/>
</dbReference>
<dbReference type="GO" id="GO:0015421">
    <property type="term" value="F:ABC-type oligopeptide transporter activity"/>
    <property type="evidence" value="ECO:0007669"/>
    <property type="project" value="TreeGrafter"/>
</dbReference>
<evidence type="ECO:0000259" key="15">
    <source>
        <dbReference type="PROSITE" id="PS50990"/>
    </source>
</evidence>
<sequence>MESVECGAAALSIILGYWGRVVPLERLRADCGVSRNGSNARDILAAARQHGLEATGLQMELEDLKRMRSPVIVFWAFQHFMVVEGFARRFNQIVVSVNDPAGGRRLMSWDEFDAGFTGVALLFKPGPDFAKGGRRPSVTRALRERRVSSGRTMPLVLVASLLLVIPGVIGPAFNRVFLDSVLSGMAPDYLWPLIGVMVVTVAVAFLLSGVQRQYLMRWESRVSLVSSTRFLRHTLRLPVGFFLQRKAAEVNQRVSFNDRVAEVVSRDLTVSAVNLLLVVFYAVFLMRYDVLLGCIGIGTAIANVILLQRVISARRAINDSINADTGNMIGTTFHTLQTIETIKATAGEDTAHMRWAGFYAKVVGANQRIGVPTVIIAVVPPLLASINTGFILMLGGLRVIDGAMTVGVLMSFQSLMAGFNRPIIELTNLSSRIQSLGTEIARLRDVENYPVDACFTQTEGPVGTRLSGAMKADKVAFGYSDSEPPIIAEMSFEVAPGGRVALVGTSGSGKSTVGRLIAGLVEPTGGSLEFDGRPLGSYPRTVLAASIGYVDQDITLFEGTVKSNISMWDESMPDDVVIKALKDAEIHDAISARPGGIHARIGENGGNLSGGQRQRLEIARALAAQPTVLVMDEATSALDPETERQVMDNLSRRGCSAVIIAHRLSTIRDADEILVMDKGRIAERGTHDHLLQHGQIYPNLIKATENNEEVAA</sequence>
<keyword evidence="9 12" id="KW-1133">Transmembrane helix</keyword>
<protein>
    <recommendedName>
        <fullName evidence="18">ABC transporter</fullName>
    </recommendedName>
</protein>
<evidence type="ECO:0000256" key="10">
    <source>
        <dbReference type="ARBA" id="ARBA00023136"/>
    </source>
</evidence>
<evidence type="ECO:0000259" key="14">
    <source>
        <dbReference type="PROSITE" id="PS50929"/>
    </source>
</evidence>
<dbReference type="InterPro" id="IPR022514">
    <property type="entry name" value="NHPM_micro_ABC1"/>
</dbReference>
<dbReference type="InterPro" id="IPR003439">
    <property type="entry name" value="ABC_transporter-like_ATP-bd"/>
</dbReference>
<dbReference type="InterPro" id="IPR039421">
    <property type="entry name" value="Type_1_exporter"/>
</dbReference>
<keyword evidence="7" id="KW-0645">Protease</keyword>
<keyword evidence="17" id="KW-1185">Reference proteome</keyword>
<keyword evidence="6" id="KW-0378">Hydrolase</keyword>
<evidence type="ECO:0000256" key="7">
    <source>
        <dbReference type="ARBA" id="ARBA00022807"/>
    </source>
</evidence>
<dbReference type="AlphaFoldDB" id="A0A0K1JPR5"/>
<dbReference type="PANTHER" id="PTHR43394">
    <property type="entry name" value="ATP-DEPENDENT PERMEASE MDL1, MITOCHONDRIAL"/>
    <property type="match status" value="1"/>
</dbReference>
<proteinExistence type="inferred from homology"/>
<feature type="domain" description="ABC transporter" evidence="13">
    <location>
        <begin position="470"/>
        <end position="703"/>
    </location>
</feature>
<keyword evidence="7" id="KW-0788">Thiol protease</keyword>
<evidence type="ECO:0000256" key="2">
    <source>
        <dbReference type="ARBA" id="ARBA00022448"/>
    </source>
</evidence>
<dbReference type="GO" id="GO:0016887">
    <property type="term" value="F:ATP hydrolysis activity"/>
    <property type="evidence" value="ECO:0007669"/>
    <property type="project" value="InterPro"/>
</dbReference>
<evidence type="ECO:0000256" key="3">
    <source>
        <dbReference type="ARBA" id="ARBA00022475"/>
    </source>
</evidence>
<feature type="transmembrane region" description="Helical" evidence="12">
    <location>
        <begin position="290"/>
        <end position="307"/>
    </location>
</feature>
<dbReference type="GO" id="GO:0005524">
    <property type="term" value="F:ATP binding"/>
    <property type="evidence" value="ECO:0007669"/>
    <property type="project" value="UniProtKB-KW"/>
</dbReference>
<evidence type="ECO:0000256" key="11">
    <source>
        <dbReference type="ARBA" id="ARBA00061644"/>
    </source>
</evidence>
<gene>
    <name evidence="16" type="ORF">VV02_06555</name>
</gene>
<evidence type="ECO:0000256" key="9">
    <source>
        <dbReference type="ARBA" id="ARBA00022989"/>
    </source>
</evidence>
<dbReference type="PROSITE" id="PS00211">
    <property type="entry name" value="ABC_TRANSPORTER_1"/>
    <property type="match status" value="1"/>
</dbReference>
<evidence type="ECO:0000256" key="5">
    <source>
        <dbReference type="ARBA" id="ARBA00022741"/>
    </source>
</evidence>
<organism evidence="16 17">
    <name type="scientific">Luteipulveratus mongoliensis</name>
    <dbReference type="NCBI Taxonomy" id="571913"/>
    <lineage>
        <taxon>Bacteria</taxon>
        <taxon>Bacillati</taxon>
        <taxon>Actinomycetota</taxon>
        <taxon>Actinomycetes</taxon>
        <taxon>Micrococcales</taxon>
        <taxon>Dermacoccaceae</taxon>
        <taxon>Luteipulveratus</taxon>
    </lineage>
</organism>
<reference evidence="16 17" key="1">
    <citation type="submission" date="2015-03" db="EMBL/GenBank/DDBJ databases">
        <title>Luteipulveratus halotolerans sp. nov., a novel actinobacterium (Dermacoccaceae) from Sarawak, Malaysia.</title>
        <authorList>
            <person name="Juboi H."/>
            <person name="Basik A."/>
            <person name="Shamsul S.S."/>
            <person name="Arnold P."/>
            <person name="Schmitt E.K."/>
            <person name="Sanglier J.-J."/>
            <person name="Yeo T."/>
        </authorList>
    </citation>
    <scope>NUCLEOTIDE SEQUENCE [LARGE SCALE GENOMIC DNA]</scope>
    <source>
        <strain evidence="16 17">MN07-A0370</strain>
    </source>
</reference>
<dbReference type="KEGG" id="lmoi:VV02_06555"/>
<accession>A0A0K1JPR5</accession>
<feature type="domain" description="Peptidase C39" evidence="15">
    <location>
        <begin position="1"/>
        <end position="123"/>
    </location>
</feature>
<keyword evidence="4 12" id="KW-0812">Transmembrane</keyword>
<dbReference type="InterPro" id="IPR011527">
    <property type="entry name" value="ABC1_TM_dom"/>
</dbReference>
<evidence type="ECO:0000256" key="12">
    <source>
        <dbReference type="SAM" id="Phobius"/>
    </source>
</evidence>
<name>A0A0K1JPR5_9MICO</name>
<evidence type="ECO:0000256" key="4">
    <source>
        <dbReference type="ARBA" id="ARBA00022692"/>
    </source>
</evidence>
<evidence type="ECO:0000256" key="6">
    <source>
        <dbReference type="ARBA" id="ARBA00022801"/>
    </source>
</evidence>
<keyword evidence="5" id="KW-0547">Nucleotide-binding</keyword>
<evidence type="ECO:0000313" key="16">
    <source>
        <dbReference type="EMBL" id="AKU18696.1"/>
    </source>
</evidence>
<dbReference type="GO" id="GO:0006508">
    <property type="term" value="P:proteolysis"/>
    <property type="evidence" value="ECO:0007669"/>
    <property type="project" value="InterPro"/>
</dbReference>
<dbReference type="STRING" id="571913.VV02_06555"/>
<feature type="transmembrane region" description="Helical" evidence="12">
    <location>
        <begin position="152"/>
        <end position="169"/>
    </location>
</feature>
<evidence type="ECO:0000313" key="17">
    <source>
        <dbReference type="Proteomes" id="UP000066480"/>
    </source>
</evidence>
<comment type="subcellular location">
    <subcellularLocation>
        <location evidence="1">Cell membrane</location>
        <topology evidence="1">Multi-pass membrane protein</topology>
    </subcellularLocation>
</comment>
<dbReference type="Pfam" id="PF03412">
    <property type="entry name" value="Peptidase_C39"/>
    <property type="match status" value="1"/>
</dbReference>
<dbReference type="Pfam" id="PF00664">
    <property type="entry name" value="ABC_membrane"/>
    <property type="match status" value="1"/>
</dbReference>
<dbReference type="FunFam" id="3.40.50.300:FF:000299">
    <property type="entry name" value="ABC transporter ATP-binding protein/permease"/>
    <property type="match status" value="1"/>
</dbReference>
<dbReference type="Proteomes" id="UP000066480">
    <property type="component" value="Chromosome"/>
</dbReference>
<dbReference type="SMART" id="SM00382">
    <property type="entry name" value="AAA"/>
    <property type="match status" value="1"/>
</dbReference>
<dbReference type="InterPro" id="IPR036640">
    <property type="entry name" value="ABC1_TM_sf"/>
</dbReference>
<keyword evidence="2" id="KW-0813">Transport</keyword>
<dbReference type="InterPro" id="IPR005074">
    <property type="entry name" value="Peptidase_C39"/>
</dbReference>
<dbReference type="PROSITE" id="PS50990">
    <property type="entry name" value="PEPTIDASE_C39"/>
    <property type="match status" value="1"/>
</dbReference>
<keyword evidence="3" id="KW-1003">Cell membrane</keyword>
<evidence type="ECO:0000256" key="1">
    <source>
        <dbReference type="ARBA" id="ARBA00004651"/>
    </source>
</evidence>
<dbReference type="InterPro" id="IPR003593">
    <property type="entry name" value="AAA+_ATPase"/>
</dbReference>
<feature type="transmembrane region" description="Helical" evidence="12">
    <location>
        <begin position="189"/>
        <end position="210"/>
    </location>
</feature>
<dbReference type="Gene3D" id="1.20.1560.10">
    <property type="entry name" value="ABC transporter type 1, transmembrane domain"/>
    <property type="match status" value="1"/>
</dbReference>
<dbReference type="GO" id="GO:0005886">
    <property type="term" value="C:plasma membrane"/>
    <property type="evidence" value="ECO:0007669"/>
    <property type="project" value="UniProtKB-SubCell"/>
</dbReference>
<dbReference type="SUPFAM" id="SSF52540">
    <property type="entry name" value="P-loop containing nucleoside triphosphate hydrolases"/>
    <property type="match status" value="1"/>
</dbReference>
<dbReference type="Pfam" id="PF00005">
    <property type="entry name" value="ABC_tran"/>
    <property type="match status" value="1"/>
</dbReference>